<feature type="transmembrane region" description="Helical" evidence="1">
    <location>
        <begin position="36"/>
        <end position="55"/>
    </location>
</feature>
<proteinExistence type="predicted"/>
<organism evidence="2 3">
    <name type="scientific">Hanamia caeni</name>
    <dbReference type="NCBI Taxonomy" id="2294116"/>
    <lineage>
        <taxon>Bacteria</taxon>
        <taxon>Pseudomonadati</taxon>
        <taxon>Bacteroidota</taxon>
        <taxon>Chitinophagia</taxon>
        <taxon>Chitinophagales</taxon>
        <taxon>Chitinophagaceae</taxon>
        <taxon>Hanamia</taxon>
    </lineage>
</organism>
<sequence>MSDDFISENDVLSFLLRAFGWYLFFNFFFSPEAGSILFSDSCFLLSAFGFTLSAFNHFTSSLFCSSPVAATT</sequence>
<comment type="caution">
    <text evidence="2">The sequence shown here is derived from an EMBL/GenBank/DDBJ whole genome shotgun (WGS) entry which is preliminary data.</text>
</comment>
<evidence type="ECO:0000313" key="2">
    <source>
        <dbReference type="EMBL" id="RNI37463.1"/>
    </source>
</evidence>
<keyword evidence="3" id="KW-1185">Reference proteome</keyword>
<dbReference type="EMBL" id="RJJR01000005">
    <property type="protein sequence ID" value="RNI37463.1"/>
    <property type="molecule type" value="Genomic_DNA"/>
</dbReference>
<dbReference type="AlphaFoldDB" id="A0A3M9NJV5"/>
<evidence type="ECO:0000256" key="1">
    <source>
        <dbReference type="SAM" id="Phobius"/>
    </source>
</evidence>
<gene>
    <name evidence="2" type="ORF">EFY79_08705</name>
</gene>
<dbReference type="Proteomes" id="UP000267223">
    <property type="component" value="Unassembled WGS sequence"/>
</dbReference>
<protein>
    <submittedName>
        <fullName evidence="2">Uncharacterized protein</fullName>
    </submittedName>
</protein>
<keyword evidence="1" id="KW-0812">Transmembrane</keyword>
<name>A0A3M9NJV5_9BACT</name>
<accession>A0A3M9NJV5</accession>
<keyword evidence="1" id="KW-0472">Membrane</keyword>
<evidence type="ECO:0000313" key="3">
    <source>
        <dbReference type="Proteomes" id="UP000267223"/>
    </source>
</evidence>
<keyword evidence="1" id="KW-1133">Transmembrane helix</keyword>
<feature type="transmembrane region" description="Helical" evidence="1">
    <location>
        <begin position="12"/>
        <end position="29"/>
    </location>
</feature>
<reference evidence="2 3" key="1">
    <citation type="submission" date="2018-11" db="EMBL/GenBank/DDBJ databases">
        <title>Draft genome sequence of Ferruginibacter sp. BO-59.</title>
        <authorList>
            <person name="Im W.T."/>
        </authorList>
    </citation>
    <scope>NUCLEOTIDE SEQUENCE [LARGE SCALE GENOMIC DNA]</scope>
    <source>
        <strain evidence="2 3">BO-59</strain>
    </source>
</reference>